<protein>
    <submittedName>
        <fullName evidence="1">Uncharacterized protein</fullName>
    </submittedName>
</protein>
<accession>A0A4S4NWN9</accession>
<dbReference type="AlphaFoldDB" id="A0A4S4NWN9"/>
<dbReference type="Proteomes" id="UP000308528">
    <property type="component" value="Unassembled WGS sequence"/>
</dbReference>
<keyword evidence="2" id="KW-1185">Reference proteome</keyword>
<organism evidence="1 2">
    <name type="scientific">Neolewinella litorea</name>
    <dbReference type="NCBI Taxonomy" id="2562452"/>
    <lineage>
        <taxon>Bacteria</taxon>
        <taxon>Pseudomonadati</taxon>
        <taxon>Bacteroidota</taxon>
        <taxon>Saprospiria</taxon>
        <taxon>Saprospirales</taxon>
        <taxon>Lewinellaceae</taxon>
        <taxon>Neolewinella</taxon>
    </lineage>
</organism>
<dbReference type="OrthoDB" id="1441229at2"/>
<proteinExistence type="predicted"/>
<comment type="caution">
    <text evidence="1">The sequence shown here is derived from an EMBL/GenBank/DDBJ whole genome shotgun (WGS) entry which is preliminary data.</text>
</comment>
<name>A0A4S4NWN9_9BACT</name>
<evidence type="ECO:0000313" key="2">
    <source>
        <dbReference type="Proteomes" id="UP000308528"/>
    </source>
</evidence>
<dbReference type="EMBL" id="SRSF01000002">
    <property type="protein sequence ID" value="THH40690.1"/>
    <property type="molecule type" value="Genomic_DNA"/>
</dbReference>
<evidence type="ECO:0000313" key="1">
    <source>
        <dbReference type="EMBL" id="THH40690.1"/>
    </source>
</evidence>
<reference evidence="1 2" key="1">
    <citation type="submission" date="2019-04" db="EMBL/GenBank/DDBJ databases">
        <title>Lewinella litorea sp. nov., isolated from a marine sand.</title>
        <authorList>
            <person name="Yoon J.-H."/>
        </authorList>
    </citation>
    <scope>NUCLEOTIDE SEQUENCE [LARGE SCALE GENOMIC DNA]</scope>
    <source>
        <strain evidence="1 2">HSMS-39</strain>
    </source>
</reference>
<dbReference type="RefSeq" id="WP_136458195.1">
    <property type="nucleotide sequence ID" value="NZ_SRSF01000002.1"/>
</dbReference>
<sequence length="166" mass="19201">MQRYVDQLTEDLRTAAHQRRERPRPLADQYFVNEEERQRAELIRHFSDVERYVSGASNSNMYVALGFAPEVFPPAERLTDAQLEALVRDLLDLWAAHRTLADAPEGVPPRLLYPQLLRLMYEDYFDPGDSGYHHLEFCEYEPARCPWPEGLCGCRIDLENFGAAGE</sequence>
<gene>
    <name evidence="1" type="ORF">E4021_08145</name>
</gene>